<dbReference type="EMBL" id="SZYD01000012">
    <property type="protein sequence ID" value="KAD4586634.1"/>
    <property type="molecule type" value="Genomic_DNA"/>
</dbReference>
<feature type="compositionally biased region" description="Polar residues" evidence="1">
    <location>
        <begin position="18"/>
        <end position="32"/>
    </location>
</feature>
<feature type="region of interest" description="Disordered" evidence="1">
    <location>
        <begin position="1"/>
        <end position="32"/>
    </location>
</feature>
<accession>A0A5N6NFQ4</accession>
<gene>
    <name evidence="2" type="ORF">E3N88_24235</name>
</gene>
<comment type="caution">
    <text evidence="2">The sequence shown here is derived from an EMBL/GenBank/DDBJ whole genome shotgun (WGS) entry which is preliminary data.</text>
</comment>
<sequence length="82" mass="8836">MAASPSSEPLELRFGRQIQGSSTVDGSPRQGSCTWVRDSVKGSVLQWLELEGSWVYVSMHGLGQRFVPPMGSAENVAGWVLG</sequence>
<evidence type="ECO:0000256" key="1">
    <source>
        <dbReference type="SAM" id="MobiDB-lite"/>
    </source>
</evidence>
<organism evidence="2 3">
    <name type="scientific">Mikania micrantha</name>
    <name type="common">bitter vine</name>
    <dbReference type="NCBI Taxonomy" id="192012"/>
    <lineage>
        <taxon>Eukaryota</taxon>
        <taxon>Viridiplantae</taxon>
        <taxon>Streptophyta</taxon>
        <taxon>Embryophyta</taxon>
        <taxon>Tracheophyta</taxon>
        <taxon>Spermatophyta</taxon>
        <taxon>Magnoliopsida</taxon>
        <taxon>eudicotyledons</taxon>
        <taxon>Gunneridae</taxon>
        <taxon>Pentapetalae</taxon>
        <taxon>asterids</taxon>
        <taxon>campanulids</taxon>
        <taxon>Asterales</taxon>
        <taxon>Asteraceae</taxon>
        <taxon>Asteroideae</taxon>
        <taxon>Heliantheae alliance</taxon>
        <taxon>Eupatorieae</taxon>
        <taxon>Mikania</taxon>
    </lineage>
</organism>
<protein>
    <submittedName>
        <fullName evidence="2">Uncharacterized protein</fullName>
    </submittedName>
</protein>
<keyword evidence="3" id="KW-1185">Reference proteome</keyword>
<evidence type="ECO:0000313" key="2">
    <source>
        <dbReference type="EMBL" id="KAD4586634.1"/>
    </source>
</evidence>
<dbReference type="AlphaFoldDB" id="A0A5N6NFQ4"/>
<reference evidence="2 3" key="1">
    <citation type="submission" date="2019-05" db="EMBL/GenBank/DDBJ databases">
        <title>Mikania micrantha, genome provides insights into the molecular mechanism of rapid growth.</title>
        <authorList>
            <person name="Liu B."/>
        </authorList>
    </citation>
    <scope>NUCLEOTIDE SEQUENCE [LARGE SCALE GENOMIC DNA]</scope>
    <source>
        <strain evidence="2">NLD-2019</strain>
        <tissue evidence="2">Leaf</tissue>
    </source>
</reference>
<evidence type="ECO:0000313" key="3">
    <source>
        <dbReference type="Proteomes" id="UP000326396"/>
    </source>
</evidence>
<name>A0A5N6NFQ4_9ASTR</name>
<proteinExistence type="predicted"/>
<dbReference type="Proteomes" id="UP000326396">
    <property type="component" value="Linkage Group LG2"/>
</dbReference>